<dbReference type="PANTHER" id="PTHR40465:SF1">
    <property type="entry name" value="DUF6534 DOMAIN-CONTAINING PROTEIN"/>
    <property type="match status" value="1"/>
</dbReference>
<reference evidence="3" key="1">
    <citation type="submission" date="2019-10" db="EMBL/GenBank/DDBJ databases">
        <authorList>
            <consortium name="DOE Joint Genome Institute"/>
            <person name="Kuo A."/>
            <person name="Miyauchi S."/>
            <person name="Kiss E."/>
            <person name="Drula E."/>
            <person name="Kohler A."/>
            <person name="Sanchez-Garcia M."/>
            <person name="Andreopoulos B."/>
            <person name="Barry K.W."/>
            <person name="Bonito G."/>
            <person name="Buee M."/>
            <person name="Carver A."/>
            <person name="Chen C."/>
            <person name="Cichocki N."/>
            <person name="Clum A."/>
            <person name="Culley D."/>
            <person name="Crous P.W."/>
            <person name="Fauchery L."/>
            <person name="Girlanda M."/>
            <person name="Hayes R."/>
            <person name="Keri Z."/>
            <person name="LaButti K."/>
            <person name="Lipzen A."/>
            <person name="Lombard V."/>
            <person name="Magnuson J."/>
            <person name="Maillard F."/>
            <person name="Morin E."/>
            <person name="Murat C."/>
            <person name="Nolan M."/>
            <person name="Ohm R."/>
            <person name="Pangilinan J."/>
            <person name="Pereira M."/>
            <person name="Perotto S."/>
            <person name="Peter M."/>
            <person name="Riley R."/>
            <person name="Sitrit Y."/>
            <person name="Stielow B."/>
            <person name="Szollosi G."/>
            <person name="Zifcakova L."/>
            <person name="Stursova M."/>
            <person name="Spatafora J.W."/>
            <person name="Tedersoo L."/>
            <person name="Vaario L.-M."/>
            <person name="Yamada A."/>
            <person name="Yan M."/>
            <person name="Wang P."/>
            <person name="Xu J."/>
            <person name="Bruns T."/>
            <person name="Baldrian P."/>
            <person name="Vilgalys R."/>
            <person name="Henrissat B."/>
            <person name="Grigoriev I.V."/>
            <person name="Hibbett D."/>
            <person name="Nagy L.G."/>
            <person name="Martin F.M."/>
        </authorList>
    </citation>
    <scope>NUCLEOTIDE SEQUENCE</scope>
    <source>
        <strain evidence="3">Prilba</strain>
    </source>
</reference>
<protein>
    <recommendedName>
        <fullName evidence="2">DUF6534 domain-containing protein</fullName>
    </recommendedName>
</protein>
<feature type="transmembrane region" description="Helical" evidence="1">
    <location>
        <begin position="122"/>
        <end position="144"/>
    </location>
</feature>
<keyword evidence="1" id="KW-0812">Transmembrane</keyword>
<feature type="transmembrane region" description="Helical" evidence="1">
    <location>
        <begin position="228"/>
        <end position="249"/>
    </location>
</feature>
<feature type="transmembrane region" description="Helical" evidence="1">
    <location>
        <begin position="96"/>
        <end position="115"/>
    </location>
</feature>
<dbReference type="PANTHER" id="PTHR40465">
    <property type="entry name" value="CHROMOSOME 1, WHOLE GENOME SHOTGUN SEQUENCE"/>
    <property type="match status" value="1"/>
</dbReference>
<comment type="caution">
    <text evidence="3">The sequence shown here is derived from an EMBL/GenBank/DDBJ whole genome shotgun (WGS) entry which is preliminary data.</text>
</comment>
<dbReference type="AlphaFoldDB" id="A0A9P5MPV2"/>
<feature type="transmembrane region" description="Helical" evidence="1">
    <location>
        <begin position="202"/>
        <end position="222"/>
    </location>
</feature>
<feature type="transmembrane region" description="Helical" evidence="1">
    <location>
        <begin position="52"/>
        <end position="76"/>
    </location>
</feature>
<accession>A0A9P5MPV2</accession>
<keyword evidence="1" id="KW-1133">Transmembrane helix</keyword>
<name>A0A9P5MPV2_9AGAM</name>
<keyword evidence="1" id="KW-0472">Membrane</keyword>
<proteinExistence type="predicted"/>
<gene>
    <name evidence="3" type="ORF">DFH94DRAFT_213402</name>
</gene>
<dbReference type="Proteomes" id="UP000759537">
    <property type="component" value="Unassembled WGS sequence"/>
</dbReference>
<evidence type="ECO:0000259" key="2">
    <source>
        <dbReference type="Pfam" id="PF20152"/>
    </source>
</evidence>
<dbReference type="InterPro" id="IPR045339">
    <property type="entry name" value="DUF6534"/>
</dbReference>
<evidence type="ECO:0000313" key="3">
    <source>
        <dbReference type="EMBL" id="KAF8470502.1"/>
    </source>
</evidence>
<sequence>MSATAIPHDIVKLTAPLLLGSLFNWALYGVLIVQIYVYSYNFPKDKGVVKCLAYFVFLLETAQTALNGADVFFWFIQGFGDVDRLKDSHFAPIDIPIIHAIISFTVQAYFCYRIWILNKRSLWLCTIIAIASILQAIGGAWGGIQSEIVGKYAVSKTALYLWSLGSALADVLIAIAMILLLRRTRLKGNRFSNDILLRLVRLTIETNVITAGTAFASFVLYVAFPDEIYYVFTAGIIGKIYANTLLVSLNNRIYFREHASSVLHSSSHQVVSSQSRLEAASQHYHQVGPPARPTTIGNGFKVETMSHTIELERVKGDVVSISSEPEP</sequence>
<dbReference type="Pfam" id="PF20152">
    <property type="entry name" value="DUF6534"/>
    <property type="match status" value="1"/>
</dbReference>
<feature type="domain" description="DUF6534" evidence="2">
    <location>
        <begin position="166"/>
        <end position="252"/>
    </location>
</feature>
<organism evidence="3 4">
    <name type="scientific">Russula ochroleuca</name>
    <dbReference type="NCBI Taxonomy" id="152965"/>
    <lineage>
        <taxon>Eukaryota</taxon>
        <taxon>Fungi</taxon>
        <taxon>Dikarya</taxon>
        <taxon>Basidiomycota</taxon>
        <taxon>Agaricomycotina</taxon>
        <taxon>Agaricomycetes</taxon>
        <taxon>Russulales</taxon>
        <taxon>Russulaceae</taxon>
        <taxon>Russula</taxon>
    </lineage>
</organism>
<feature type="transmembrane region" description="Helical" evidence="1">
    <location>
        <begin position="159"/>
        <end position="181"/>
    </location>
</feature>
<dbReference type="EMBL" id="WHVB01000025">
    <property type="protein sequence ID" value="KAF8470502.1"/>
    <property type="molecule type" value="Genomic_DNA"/>
</dbReference>
<reference evidence="3" key="2">
    <citation type="journal article" date="2020" name="Nat. Commun.">
        <title>Large-scale genome sequencing of mycorrhizal fungi provides insights into the early evolution of symbiotic traits.</title>
        <authorList>
            <person name="Miyauchi S."/>
            <person name="Kiss E."/>
            <person name="Kuo A."/>
            <person name="Drula E."/>
            <person name="Kohler A."/>
            <person name="Sanchez-Garcia M."/>
            <person name="Morin E."/>
            <person name="Andreopoulos B."/>
            <person name="Barry K.W."/>
            <person name="Bonito G."/>
            <person name="Buee M."/>
            <person name="Carver A."/>
            <person name="Chen C."/>
            <person name="Cichocki N."/>
            <person name="Clum A."/>
            <person name="Culley D."/>
            <person name="Crous P.W."/>
            <person name="Fauchery L."/>
            <person name="Girlanda M."/>
            <person name="Hayes R.D."/>
            <person name="Keri Z."/>
            <person name="LaButti K."/>
            <person name="Lipzen A."/>
            <person name="Lombard V."/>
            <person name="Magnuson J."/>
            <person name="Maillard F."/>
            <person name="Murat C."/>
            <person name="Nolan M."/>
            <person name="Ohm R.A."/>
            <person name="Pangilinan J."/>
            <person name="Pereira M.F."/>
            <person name="Perotto S."/>
            <person name="Peter M."/>
            <person name="Pfister S."/>
            <person name="Riley R."/>
            <person name="Sitrit Y."/>
            <person name="Stielow J.B."/>
            <person name="Szollosi G."/>
            <person name="Zifcakova L."/>
            <person name="Stursova M."/>
            <person name="Spatafora J.W."/>
            <person name="Tedersoo L."/>
            <person name="Vaario L.M."/>
            <person name="Yamada A."/>
            <person name="Yan M."/>
            <person name="Wang P."/>
            <person name="Xu J."/>
            <person name="Bruns T."/>
            <person name="Baldrian P."/>
            <person name="Vilgalys R."/>
            <person name="Dunand C."/>
            <person name="Henrissat B."/>
            <person name="Grigoriev I.V."/>
            <person name="Hibbett D."/>
            <person name="Nagy L.G."/>
            <person name="Martin F.M."/>
        </authorList>
    </citation>
    <scope>NUCLEOTIDE SEQUENCE</scope>
    <source>
        <strain evidence="3">Prilba</strain>
    </source>
</reference>
<keyword evidence="4" id="KW-1185">Reference proteome</keyword>
<evidence type="ECO:0000256" key="1">
    <source>
        <dbReference type="SAM" id="Phobius"/>
    </source>
</evidence>
<dbReference type="OrthoDB" id="3223377at2759"/>
<evidence type="ECO:0000313" key="4">
    <source>
        <dbReference type="Proteomes" id="UP000759537"/>
    </source>
</evidence>